<feature type="transmembrane region" description="Helical" evidence="2">
    <location>
        <begin position="261"/>
        <end position="280"/>
    </location>
</feature>
<evidence type="ECO:0008006" key="5">
    <source>
        <dbReference type="Google" id="ProtNLM"/>
    </source>
</evidence>
<accession>A0A0P6XP42</accession>
<reference evidence="3 4" key="1">
    <citation type="submission" date="2015-07" db="EMBL/GenBank/DDBJ databases">
        <title>Whole genome sequence of Thermanaerothrix daxensis DSM 23592.</title>
        <authorList>
            <person name="Hemp J."/>
            <person name="Ward L.M."/>
            <person name="Pace L.A."/>
            <person name="Fischer W.W."/>
        </authorList>
    </citation>
    <scope>NUCLEOTIDE SEQUENCE [LARGE SCALE GENOMIC DNA]</scope>
    <source>
        <strain evidence="3 4">GNS-1</strain>
    </source>
</reference>
<sequence length="315" mass="34994">MRKFASSPLSQLVRAANLPALLAGMLFFALGAGIVNFRNQPFAWVDYWLGQACITLMQMSSAFLKTFYDRIDQDQSPISRQSREAKDSLNNHEEDAPKQIVLPRLVFLQAGMSTLSVGAIVTVLLLARGAMSASALFLLGVAFGVAFFYSVPPLRLAYSGYGELCMAFFLANLTPAFAFVLLSHDLDAHLLGLLTFPLTLLYLAMMLALSLEHYYHDLKQGRTTMMVRLGWQRGMLLHNFLVPLAYLLLGVTALMGLSWSVLWPAMLTLPIGAFQVWQMWQIGNGAPTRWPLLRLTAYATVGLTVYLLTFSLWVG</sequence>
<protein>
    <recommendedName>
        <fullName evidence="5">Prenyltransferase</fullName>
    </recommendedName>
</protein>
<feature type="transmembrane region" description="Helical" evidence="2">
    <location>
        <begin position="133"/>
        <end position="152"/>
    </location>
</feature>
<dbReference type="PANTHER" id="PTHR13929:SF0">
    <property type="entry name" value="UBIA PRENYLTRANSFERASE DOMAIN-CONTAINING PROTEIN 1"/>
    <property type="match status" value="1"/>
</dbReference>
<proteinExistence type="predicted"/>
<evidence type="ECO:0000256" key="2">
    <source>
        <dbReference type="SAM" id="Phobius"/>
    </source>
</evidence>
<keyword evidence="2" id="KW-1133">Transmembrane helix</keyword>
<keyword evidence="1" id="KW-0808">Transferase</keyword>
<feature type="transmembrane region" description="Helical" evidence="2">
    <location>
        <begin position="190"/>
        <end position="215"/>
    </location>
</feature>
<evidence type="ECO:0000313" key="3">
    <source>
        <dbReference type="EMBL" id="KPL84439.1"/>
    </source>
</evidence>
<keyword evidence="2" id="KW-0472">Membrane</keyword>
<dbReference type="Proteomes" id="UP000050544">
    <property type="component" value="Unassembled WGS sequence"/>
</dbReference>
<dbReference type="OrthoDB" id="162102at2"/>
<dbReference type="EMBL" id="LGKO01000002">
    <property type="protein sequence ID" value="KPL84439.1"/>
    <property type="molecule type" value="Genomic_DNA"/>
</dbReference>
<dbReference type="InterPro" id="IPR026046">
    <property type="entry name" value="UBIAD1"/>
</dbReference>
<name>A0A0P6XP42_9CHLR</name>
<organism evidence="3 4">
    <name type="scientific">Thermanaerothrix daxensis</name>
    <dbReference type="NCBI Taxonomy" id="869279"/>
    <lineage>
        <taxon>Bacteria</taxon>
        <taxon>Bacillati</taxon>
        <taxon>Chloroflexota</taxon>
        <taxon>Anaerolineae</taxon>
        <taxon>Anaerolineales</taxon>
        <taxon>Anaerolineaceae</taxon>
        <taxon>Thermanaerothrix</taxon>
    </lineage>
</organism>
<dbReference type="CDD" id="cd13962">
    <property type="entry name" value="PT_UbiA_UBIAD1"/>
    <property type="match status" value="1"/>
</dbReference>
<keyword evidence="4" id="KW-1185">Reference proteome</keyword>
<feature type="transmembrane region" description="Helical" evidence="2">
    <location>
        <begin position="164"/>
        <end position="184"/>
    </location>
</feature>
<feature type="transmembrane region" description="Helical" evidence="2">
    <location>
        <begin position="236"/>
        <end position="255"/>
    </location>
</feature>
<feature type="transmembrane region" description="Helical" evidence="2">
    <location>
        <begin position="12"/>
        <end position="35"/>
    </location>
</feature>
<dbReference type="GO" id="GO:0042371">
    <property type="term" value="P:vitamin K biosynthetic process"/>
    <property type="evidence" value="ECO:0007669"/>
    <property type="project" value="TreeGrafter"/>
</dbReference>
<dbReference type="GO" id="GO:0004659">
    <property type="term" value="F:prenyltransferase activity"/>
    <property type="evidence" value="ECO:0007669"/>
    <property type="project" value="InterPro"/>
</dbReference>
<dbReference type="PANTHER" id="PTHR13929">
    <property type="entry name" value="1,4-DIHYDROXY-2-NAPHTHOATE OCTAPRENYLTRANSFERASE"/>
    <property type="match status" value="1"/>
</dbReference>
<dbReference type="RefSeq" id="WP_054520954.1">
    <property type="nucleotide sequence ID" value="NZ_LGKO01000002.1"/>
</dbReference>
<dbReference type="GO" id="GO:0009234">
    <property type="term" value="P:menaquinone biosynthetic process"/>
    <property type="evidence" value="ECO:0007669"/>
    <property type="project" value="TreeGrafter"/>
</dbReference>
<feature type="transmembrane region" description="Helical" evidence="2">
    <location>
        <begin position="292"/>
        <end position="314"/>
    </location>
</feature>
<dbReference type="STRING" id="869279.SE15_04845"/>
<comment type="caution">
    <text evidence="3">The sequence shown here is derived from an EMBL/GenBank/DDBJ whole genome shotgun (WGS) entry which is preliminary data.</text>
</comment>
<evidence type="ECO:0000256" key="1">
    <source>
        <dbReference type="ARBA" id="ARBA00022679"/>
    </source>
</evidence>
<gene>
    <name evidence="3" type="ORF">SE15_04845</name>
</gene>
<keyword evidence="2" id="KW-0812">Transmembrane</keyword>
<dbReference type="AlphaFoldDB" id="A0A0P6XP42"/>
<evidence type="ECO:0000313" key="4">
    <source>
        <dbReference type="Proteomes" id="UP000050544"/>
    </source>
</evidence>
<feature type="transmembrane region" description="Helical" evidence="2">
    <location>
        <begin position="105"/>
        <end position="127"/>
    </location>
</feature>